<name>A0AAU1UPK9_9ACTN</name>
<sequence>MADVVGAELKLEAVGHVGLMVINLVWALFILNHQVFASISSLAWVSPASAGAGARPRQARRRAWMA</sequence>
<keyword evidence="1" id="KW-0472">Membrane</keyword>
<evidence type="ECO:0000313" key="2">
    <source>
        <dbReference type="EMBL" id="WTS19145.1"/>
    </source>
</evidence>
<dbReference type="AlphaFoldDB" id="A0AAU1UPK9"/>
<reference evidence="2" key="1">
    <citation type="submission" date="2022-10" db="EMBL/GenBank/DDBJ databases">
        <title>The complete genomes of actinobacterial strains from the NBC collection.</title>
        <authorList>
            <person name="Joergensen T.S."/>
            <person name="Alvarez Arevalo M."/>
            <person name="Sterndorff E.B."/>
            <person name="Faurdal D."/>
            <person name="Vuksanovic O."/>
            <person name="Mourched A.-S."/>
            <person name="Charusanti P."/>
            <person name="Shaw S."/>
            <person name="Blin K."/>
            <person name="Weber T."/>
        </authorList>
    </citation>
    <scope>NUCLEOTIDE SEQUENCE</scope>
    <source>
        <strain evidence="2">NBC_00119</strain>
    </source>
</reference>
<dbReference type="EMBL" id="CP108195">
    <property type="protein sequence ID" value="WTS19145.1"/>
    <property type="molecule type" value="Genomic_DNA"/>
</dbReference>
<proteinExistence type="predicted"/>
<keyword evidence="1" id="KW-0812">Transmembrane</keyword>
<keyword evidence="1" id="KW-1133">Transmembrane helix</keyword>
<organism evidence="2">
    <name type="scientific">Streptomyces sp. NBC_00119</name>
    <dbReference type="NCBI Taxonomy" id="2975659"/>
    <lineage>
        <taxon>Bacteria</taxon>
        <taxon>Bacillati</taxon>
        <taxon>Actinomycetota</taxon>
        <taxon>Actinomycetes</taxon>
        <taxon>Kitasatosporales</taxon>
        <taxon>Streptomycetaceae</taxon>
        <taxon>Streptomyces</taxon>
    </lineage>
</organism>
<feature type="transmembrane region" description="Helical" evidence="1">
    <location>
        <begin position="13"/>
        <end position="31"/>
    </location>
</feature>
<evidence type="ECO:0000256" key="1">
    <source>
        <dbReference type="SAM" id="Phobius"/>
    </source>
</evidence>
<gene>
    <name evidence="2" type="ORF">OHU69_41835</name>
</gene>
<accession>A0AAU1UPK9</accession>
<protein>
    <submittedName>
        <fullName evidence="2">Uncharacterized protein</fullName>
    </submittedName>
</protein>